<organism evidence="4 5">
    <name type="scientific">Dendrobium catenatum</name>
    <dbReference type="NCBI Taxonomy" id="906689"/>
    <lineage>
        <taxon>Eukaryota</taxon>
        <taxon>Viridiplantae</taxon>
        <taxon>Streptophyta</taxon>
        <taxon>Embryophyta</taxon>
        <taxon>Tracheophyta</taxon>
        <taxon>Spermatophyta</taxon>
        <taxon>Magnoliopsida</taxon>
        <taxon>Liliopsida</taxon>
        <taxon>Asparagales</taxon>
        <taxon>Orchidaceae</taxon>
        <taxon>Epidendroideae</taxon>
        <taxon>Malaxideae</taxon>
        <taxon>Dendrobiinae</taxon>
        <taxon>Dendrobium</taxon>
    </lineage>
</organism>
<feature type="signal peptide" evidence="2">
    <location>
        <begin position="1"/>
        <end position="27"/>
    </location>
</feature>
<keyword evidence="5" id="KW-1185">Reference proteome</keyword>
<name>A0A2I0W8I6_9ASPA</name>
<evidence type="ECO:0000256" key="1">
    <source>
        <dbReference type="ARBA" id="ARBA00022729"/>
    </source>
</evidence>
<dbReference type="OrthoDB" id="1862203at2759"/>
<keyword evidence="1 2" id="KW-0732">Signal</keyword>
<accession>A0A2I0W8I6</accession>
<dbReference type="GO" id="GO:0080155">
    <property type="term" value="P:regulation of double fertilization forming a zygote and endosperm"/>
    <property type="evidence" value="ECO:0007669"/>
    <property type="project" value="TreeGrafter"/>
</dbReference>
<dbReference type="GO" id="GO:0005576">
    <property type="term" value="C:extracellular region"/>
    <property type="evidence" value="ECO:0007669"/>
    <property type="project" value="TreeGrafter"/>
</dbReference>
<proteinExistence type="predicted"/>
<dbReference type="Pfam" id="PF05617">
    <property type="entry name" value="Prolamin_like"/>
    <property type="match status" value="1"/>
</dbReference>
<evidence type="ECO:0000259" key="3">
    <source>
        <dbReference type="Pfam" id="PF05617"/>
    </source>
</evidence>
<dbReference type="PANTHER" id="PTHR31181:SF51">
    <property type="entry name" value="EGG CELL-SECRETED PROTEIN 1.4"/>
    <property type="match status" value="1"/>
</dbReference>
<dbReference type="GO" id="GO:0031982">
    <property type="term" value="C:vesicle"/>
    <property type="evidence" value="ECO:0007669"/>
    <property type="project" value="TreeGrafter"/>
</dbReference>
<reference evidence="4 5" key="1">
    <citation type="journal article" date="2016" name="Sci. Rep.">
        <title>The Dendrobium catenatum Lindl. genome sequence provides insights into polysaccharide synthase, floral development and adaptive evolution.</title>
        <authorList>
            <person name="Zhang G.Q."/>
            <person name="Xu Q."/>
            <person name="Bian C."/>
            <person name="Tsai W.C."/>
            <person name="Yeh C.M."/>
            <person name="Liu K.W."/>
            <person name="Yoshida K."/>
            <person name="Zhang L.S."/>
            <person name="Chang S.B."/>
            <person name="Chen F."/>
            <person name="Shi Y."/>
            <person name="Su Y.Y."/>
            <person name="Zhang Y.Q."/>
            <person name="Chen L.J."/>
            <person name="Yin Y."/>
            <person name="Lin M."/>
            <person name="Huang H."/>
            <person name="Deng H."/>
            <person name="Wang Z.W."/>
            <person name="Zhu S.L."/>
            <person name="Zhao X."/>
            <person name="Deng C."/>
            <person name="Niu S.C."/>
            <person name="Huang J."/>
            <person name="Wang M."/>
            <person name="Liu G.H."/>
            <person name="Yang H.J."/>
            <person name="Xiao X.J."/>
            <person name="Hsiao Y.Y."/>
            <person name="Wu W.L."/>
            <person name="Chen Y.Y."/>
            <person name="Mitsuda N."/>
            <person name="Ohme-Takagi M."/>
            <person name="Luo Y.B."/>
            <person name="Van de Peer Y."/>
            <person name="Liu Z.J."/>
        </authorList>
    </citation>
    <scope>NUCLEOTIDE SEQUENCE [LARGE SCALE GENOMIC DNA]</scope>
    <source>
        <tissue evidence="4">The whole plant</tissue>
    </source>
</reference>
<reference evidence="4 5" key="2">
    <citation type="journal article" date="2017" name="Nature">
        <title>The Apostasia genome and the evolution of orchids.</title>
        <authorList>
            <person name="Zhang G.Q."/>
            <person name="Liu K.W."/>
            <person name="Li Z."/>
            <person name="Lohaus R."/>
            <person name="Hsiao Y.Y."/>
            <person name="Niu S.C."/>
            <person name="Wang J.Y."/>
            <person name="Lin Y.C."/>
            <person name="Xu Q."/>
            <person name="Chen L.J."/>
            <person name="Yoshida K."/>
            <person name="Fujiwara S."/>
            <person name="Wang Z.W."/>
            <person name="Zhang Y.Q."/>
            <person name="Mitsuda N."/>
            <person name="Wang M."/>
            <person name="Liu G.H."/>
            <person name="Pecoraro L."/>
            <person name="Huang H.X."/>
            <person name="Xiao X.J."/>
            <person name="Lin M."/>
            <person name="Wu X.Y."/>
            <person name="Wu W.L."/>
            <person name="Chen Y.Y."/>
            <person name="Chang S.B."/>
            <person name="Sakamoto S."/>
            <person name="Ohme-Takagi M."/>
            <person name="Yagi M."/>
            <person name="Zeng S.J."/>
            <person name="Shen C.Y."/>
            <person name="Yeh C.M."/>
            <person name="Luo Y.B."/>
            <person name="Tsai W.C."/>
            <person name="Van de Peer Y."/>
            <person name="Liu Z.J."/>
        </authorList>
    </citation>
    <scope>NUCLEOTIDE SEQUENCE [LARGE SCALE GENOMIC DNA]</scope>
    <source>
        <tissue evidence="4">The whole plant</tissue>
    </source>
</reference>
<dbReference type="GO" id="GO:0009567">
    <property type="term" value="P:double fertilization forming a zygote and endosperm"/>
    <property type="evidence" value="ECO:0007669"/>
    <property type="project" value="TreeGrafter"/>
</dbReference>
<protein>
    <submittedName>
        <fullName evidence="4">Egg cell-secreted protein 1.4</fullName>
    </submittedName>
</protein>
<dbReference type="Proteomes" id="UP000233837">
    <property type="component" value="Unassembled WGS sequence"/>
</dbReference>
<gene>
    <name evidence="4" type="primary">EC1.4</name>
    <name evidence="4" type="ORF">MA16_Dca007343</name>
</gene>
<sequence>MANHSSAAFAILLLLAAAMATPQKASSLPLDVSSVLRCWEALSYFDGCFPKVVVPAALNVQLKLTIECCRALEEIRENCFPSIYSPIFSFAPKLGSVFLQICGDQSAPAPQPATID</sequence>
<evidence type="ECO:0000313" key="5">
    <source>
        <dbReference type="Proteomes" id="UP000233837"/>
    </source>
</evidence>
<dbReference type="InterPro" id="IPR008502">
    <property type="entry name" value="Prolamin-like"/>
</dbReference>
<evidence type="ECO:0000313" key="4">
    <source>
        <dbReference type="EMBL" id="PKU71979.1"/>
    </source>
</evidence>
<dbReference type="PANTHER" id="PTHR31181">
    <property type="entry name" value="EGG CELL-SECRETED PROTEIN 1.4"/>
    <property type="match status" value="1"/>
</dbReference>
<evidence type="ECO:0000256" key="2">
    <source>
        <dbReference type="SAM" id="SignalP"/>
    </source>
</evidence>
<feature type="domain" description="Prolamin-like" evidence="3">
    <location>
        <begin position="38"/>
        <end position="90"/>
    </location>
</feature>
<feature type="chain" id="PRO_5014183685" evidence="2">
    <location>
        <begin position="28"/>
        <end position="116"/>
    </location>
</feature>
<dbReference type="GO" id="GO:2000008">
    <property type="term" value="P:regulation of protein localization to cell surface"/>
    <property type="evidence" value="ECO:0007669"/>
    <property type="project" value="TreeGrafter"/>
</dbReference>
<dbReference type="AlphaFoldDB" id="A0A2I0W8I6"/>
<dbReference type="EMBL" id="KZ502845">
    <property type="protein sequence ID" value="PKU71979.1"/>
    <property type="molecule type" value="Genomic_DNA"/>
</dbReference>